<organism evidence="4">
    <name type="scientific">Fonticula alba</name>
    <name type="common">Slime mold</name>
    <dbReference type="NCBI Taxonomy" id="691883"/>
    <lineage>
        <taxon>Eukaryota</taxon>
        <taxon>Rotosphaerida</taxon>
        <taxon>Fonticulaceae</taxon>
        <taxon>Fonticula</taxon>
    </lineage>
</organism>
<name>A0A058Z2M3_FONAL</name>
<feature type="compositionally biased region" description="Basic and acidic residues" evidence="3">
    <location>
        <begin position="63"/>
        <end position="72"/>
    </location>
</feature>
<dbReference type="PANTHER" id="PTHR11242">
    <property type="entry name" value="ARYL HYDROCARBON RECEPTOR INTERACTING PROTEIN RELATED"/>
    <property type="match status" value="1"/>
</dbReference>
<feature type="region of interest" description="Disordered" evidence="3">
    <location>
        <begin position="55"/>
        <end position="76"/>
    </location>
</feature>
<dbReference type="RefSeq" id="XP_009496912.1">
    <property type="nucleotide sequence ID" value="XM_009498637.1"/>
</dbReference>
<reference evidence="4" key="1">
    <citation type="submission" date="2013-04" db="EMBL/GenBank/DDBJ databases">
        <title>The Genome Sequence of Fonticula alba ATCC 38817.</title>
        <authorList>
            <consortium name="The Broad Institute Genomics Platform"/>
            <person name="Russ C."/>
            <person name="Cuomo C."/>
            <person name="Burger G."/>
            <person name="Gray M.W."/>
            <person name="Holland P.W.H."/>
            <person name="King N."/>
            <person name="Lang F.B.F."/>
            <person name="Roger A.J."/>
            <person name="Ruiz-Trillo I."/>
            <person name="Brown M."/>
            <person name="Walker B."/>
            <person name="Young S."/>
            <person name="Zeng Q."/>
            <person name="Gargeya S."/>
            <person name="Fitzgerald M."/>
            <person name="Haas B."/>
            <person name="Abouelleil A."/>
            <person name="Allen A.W."/>
            <person name="Alvarado L."/>
            <person name="Arachchi H.M."/>
            <person name="Berlin A.M."/>
            <person name="Chapman S.B."/>
            <person name="Gainer-Dewar J."/>
            <person name="Goldberg J."/>
            <person name="Griggs A."/>
            <person name="Gujja S."/>
            <person name="Hansen M."/>
            <person name="Howarth C."/>
            <person name="Imamovic A."/>
            <person name="Ireland A."/>
            <person name="Larimer J."/>
            <person name="McCowan C."/>
            <person name="Murphy C."/>
            <person name="Pearson M."/>
            <person name="Poon T.W."/>
            <person name="Priest M."/>
            <person name="Roberts A."/>
            <person name="Saif S."/>
            <person name="Shea T."/>
            <person name="Sisk P."/>
            <person name="Sykes S."/>
            <person name="Wortman J."/>
            <person name="Nusbaum C."/>
            <person name="Birren B."/>
        </authorList>
    </citation>
    <scope>NUCLEOTIDE SEQUENCE [LARGE SCALE GENOMIC DNA]</scope>
    <source>
        <strain evidence="4">ATCC 38817</strain>
    </source>
</reference>
<proteinExistence type="predicted"/>
<evidence type="ECO:0000313" key="5">
    <source>
        <dbReference type="Proteomes" id="UP000030693"/>
    </source>
</evidence>
<accession>A0A058Z2M3</accession>
<evidence type="ECO:0000256" key="2">
    <source>
        <dbReference type="ARBA" id="ARBA00022803"/>
    </source>
</evidence>
<dbReference type="PANTHER" id="PTHR11242:SF0">
    <property type="entry name" value="TPR_REGION DOMAIN-CONTAINING PROTEIN"/>
    <property type="match status" value="1"/>
</dbReference>
<evidence type="ECO:0000256" key="3">
    <source>
        <dbReference type="SAM" id="MobiDB-lite"/>
    </source>
</evidence>
<dbReference type="InterPro" id="IPR039663">
    <property type="entry name" value="AIP/AIPL1/TTC9"/>
</dbReference>
<dbReference type="InterPro" id="IPR011990">
    <property type="entry name" value="TPR-like_helical_dom_sf"/>
</dbReference>
<protein>
    <submittedName>
        <fullName evidence="4">Uncharacterized protein</fullName>
    </submittedName>
</protein>
<dbReference type="Gene3D" id="1.25.40.10">
    <property type="entry name" value="Tetratricopeptide repeat domain"/>
    <property type="match status" value="2"/>
</dbReference>
<gene>
    <name evidence="4" type="ORF">H696_04774</name>
</gene>
<dbReference type="GeneID" id="20529499"/>
<evidence type="ECO:0000256" key="1">
    <source>
        <dbReference type="ARBA" id="ARBA00022737"/>
    </source>
</evidence>
<evidence type="ECO:0000313" key="4">
    <source>
        <dbReference type="EMBL" id="KCV68480.1"/>
    </source>
</evidence>
<keyword evidence="2" id="KW-0802">TPR repeat</keyword>
<keyword evidence="5" id="KW-1185">Reference proteome</keyword>
<dbReference type="SUPFAM" id="SSF48452">
    <property type="entry name" value="TPR-like"/>
    <property type="match status" value="1"/>
</dbReference>
<sequence length="508" mass="52729">MAGHLAKSPRATGLPLRLDPAASLLLPSGLLGRRPGDPPPAALAGSSAGVRIGLRLPGGGLPDRADASHDACSHAPSPSGQTTIGAFCPCALGRQGPGAPDVESCAACFAGRSVDAWLDASAGQDLPAPEGDDGPLFTARRADGILDIRIGRGFQPLIEEAVVGLLTATAAGAPVLATLPPGRPSYAAPPESPAPAPAPAPARGILSLRSAELAQQVVAKLAAFRRQALEAELRQTATGAPVGSALPACGGSAIHQALAPLVARDPVLRVLEAVRDRPPPQVDLLLELVDWTPAGQWIPDVWELSSREAILAETLRLRGLGNALFQAGRFGPAAAVYHHALCFMDLHFSSLFSSSGASRAHASSADGRAAGAESPGPAECPAFLQRTLRLNHAACSLKLNRPLEALSQLNRVLAPQPGECPAAGPKQRAGCDTCHPAHRANSPDGVYCTQDRTEPQFRKARYRRAQAHFALGAYDDALADLSKIPGPEASGLEKQIHRAMKRNRGMFS</sequence>
<dbReference type="Proteomes" id="UP000030693">
    <property type="component" value="Unassembled WGS sequence"/>
</dbReference>
<dbReference type="EMBL" id="KB932208">
    <property type="protein sequence ID" value="KCV68480.1"/>
    <property type="molecule type" value="Genomic_DNA"/>
</dbReference>
<dbReference type="AlphaFoldDB" id="A0A058Z2M3"/>
<keyword evidence="1" id="KW-0677">Repeat</keyword>